<evidence type="ECO:0000259" key="21">
    <source>
        <dbReference type="PROSITE" id="PS50262"/>
    </source>
</evidence>
<feature type="non-terminal residue" evidence="22">
    <location>
        <position position="295"/>
    </location>
</feature>
<dbReference type="FunFam" id="1.20.1070.10:FF:000034">
    <property type="entry name" value="G-protein coupled receptor 1"/>
    <property type="match status" value="1"/>
</dbReference>
<feature type="non-terminal residue" evidence="22">
    <location>
        <position position="1"/>
    </location>
</feature>
<feature type="transmembrane region" description="Helical" evidence="20">
    <location>
        <begin position="23"/>
        <end position="43"/>
    </location>
</feature>
<evidence type="ECO:0000256" key="8">
    <source>
        <dbReference type="ARBA" id="ARBA00022692"/>
    </source>
</evidence>
<keyword evidence="14 19" id="KW-0807">Transducer</keyword>
<dbReference type="PRINTS" id="PR01104">
    <property type="entry name" value="ANPHYLATOXNR"/>
</dbReference>
<evidence type="ECO:0000256" key="20">
    <source>
        <dbReference type="SAM" id="Phobius"/>
    </source>
</evidence>
<keyword evidence="4" id="KW-1003">Cell membrane</keyword>
<dbReference type="GO" id="GO:0006954">
    <property type="term" value="P:inflammatory response"/>
    <property type="evidence" value="ECO:0007669"/>
    <property type="project" value="TreeGrafter"/>
</dbReference>
<keyword evidence="6" id="KW-0597">Phosphoprotein</keyword>
<dbReference type="PROSITE" id="PS50262">
    <property type="entry name" value="G_PROTEIN_RECEP_F1_2"/>
    <property type="match status" value="1"/>
</dbReference>
<dbReference type="PROSITE" id="PS00237">
    <property type="entry name" value="G_PROTEIN_RECEP_F1_1"/>
    <property type="match status" value="1"/>
</dbReference>
<evidence type="ECO:0000256" key="13">
    <source>
        <dbReference type="ARBA" id="ARBA00023170"/>
    </source>
</evidence>
<dbReference type="PANTHER" id="PTHR24225:SF29">
    <property type="entry name" value="C5A ANAPHYLATOXIN CHEMOTACTIC RECEPTOR 1"/>
    <property type="match status" value="1"/>
</dbReference>
<evidence type="ECO:0000256" key="7">
    <source>
        <dbReference type="ARBA" id="ARBA00022641"/>
    </source>
</evidence>
<dbReference type="GO" id="GO:0006935">
    <property type="term" value="P:chemotaxis"/>
    <property type="evidence" value="ECO:0007669"/>
    <property type="project" value="UniProtKB-KW"/>
</dbReference>
<dbReference type="EMBL" id="WBMW01003795">
    <property type="protein sequence ID" value="NXC45871.1"/>
    <property type="molecule type" value="Genomic_DNA"/>
</dbReference>
<keyword evidence="7" id="KW-0765">Sulfation</keyword>
<dbReference type="InterPro" id="IPR002234">
    <property type="entry name" value="Anphylx_rcpt_C3a/C5a1-2"/>
</dbReference>
<evidence type="ECO:0000256" key="17">
    <source>
        <dbReference type="ARBA" id="ARBA00033421"/>
    </source>
</evidence>
<dbReference type="GO" id="GO:0031410">
    <property type="term" value="C:cytoplasmic vesicle"/>
    <property type="evidence" value="ECO:0007669"/>
    <property type="project" value="UniProtKB-SubCell"/>
</dbReference>
<keyword evidence="5" id="KW-0145">Chemotaxis</keyword>
<keyword evidence="12" id="KW-1015">Disulfide bond</keyword>
<comment type="similarity">
    <text evidence="19">Belongs to the G-protein coupled receptor 1 family.</text>
</comment>
<keyword evidence="11 20" id="KW-0472">Membrane</keyword>
<dbReference type="AlphaFoldDB" id="A0A851NU22"/>
<dbReference type="GO" id="GO:0004930">
    <property type="term" value="F:G protein-coupled receptor activity"/>
    <property type="evidence" value="ECO:0007669"/>
    <property type="project" value="UniProtKB-KW"/>
</dbReference>
<protein>
    <recommendedName>
        <fullName evidence="3">C5a anaphylatoxin chemotactic receptor 1</fullName>
    </recommendedName>
    <alternativeName>
        <fullName evidence="17">C5a anaphylatoxin chemotactic receptor</fullName>
    </alternativeName>
</protein>
<evidence type="ECO:0000256" key="12">
    <source>
        <dbReference type="ARBA" id="ARBA00023157"/>
    </source>
</evidence>
<comment type="caution">
    <text evidence="22">The sequence shown here is derived from an EMBL/GenBank/DDBJ whole genome shotgun (WGS) entry which is preliminary data.</text>
</comment>
<dbReference type="InterPro" id="IPR017452">
    <property type="entry name" value="GPCR_Rhodpsn_7TM"/>
</dbReference>
<evidence type="ECO:0000256" key="3">
    <source>
        <dbReference type="ARBA" id="ARBA00016344"/>
    </source>
</evidence>
<dbReference type="SUPFAM" id="SSF81321">
    <property type="entry name" value="Family A G protein-coupled receptor-like"/>
    <property type="match status" value="1"/>
</dbReference>
<dbReference type="GO" id="GO:0004878">
    <property type="term" value="F:complement component C5a receptor activity"/>
    <property type="evidence" value="ECO:0007669"/>
    <property type="project" value="TreeGrafter"/>
</dbReference>
<dbReference type="GO" id="GO:0007204">
    <property type="term" value="P:positive regulation of cytosolic calcium ion concentration"/>
    <property type="evidence" value="ECO:0007669"/>
    <property type="project" value="TreeGrafter"/>
</dbReference>
<keyword evidence="8 19" id="KW-0812">Transmembrane</keyword>
<organism evidence="22 23">
    <name type="scientific">Penelope pileata</name>
    <dbReference type="NCBI Taxonomy" id="1118817"/>
    <lineage>
        <taxon>Eukaryota</taxon>
        <taxon>Metazoa</taxon>
        <taxon>Chordata</taxon>
        <taxon>Craniata</taxon>
        <taxon>Vertebrata</taxon>
        <taxon>Euteleostomi</taxon>
        <taxon>Archelosauria</taxon>
        <taxon>Archosauria</taxon>
        <taxon>Dinosauria</taxon>
        <taxon>Saurischia</taxon>
        <taxon>Theropoda</taxon>
        <taxon>Coelurosauria</taxon>
        <taxon>Aves</taxon>
        <taxon>Neognathae</taxon>
        <taxon>Galloanserae</taxon>
        <taxon>Galliformes</taxon>
        <taxon>Cracidae</taxon>
        <taxon>Penelope</taxon>
    </lineage>
</organism>
<comment type="subcellular location">
    <subcellularLocation>
        <location evidence="2">Cell membrane</location>
        <topology evidence="2">Multi-pass membrane protein</topology>
    </subcellularLocation>
    <subcellularLocation>
        <location evidence="1">Cytoplasmic vesicle</location>
    </subcellularLocation>
</comment>
<evidence type="ECO:0000256" key="9">
    <source>
        <dbReference type="ARBA" id="ARBA00022989"/>
    </source>
</evidence>
<reference evidence="22" key="1">
    <citation type="submission" date="2019-09" db="EMBL/GenBank/DDBJ databases">
        <title>Bird 10,000 Genomes (B10K) Project - Family phase.</title>
        <authorList>
            <person name="Zhang G."/>
        </authorList>
    </citation>
    <scope>NUCLEOTIDE SEQUENCE</scope>
    <source>
        <strain evidence="22">B10K-DU-001-08</strain>
        <tissue evidence="22">Muscle</tissue>
    </source>
</reference>
<keyword evidence="15" id="KW-0968">Cytoplasmic vesicle</keyword>
<dbReference type="OrthoDB" id="9835842at2759"/>
<evidence type="ECO:0000256" key="15">
    <source>
        <dbReference type="ARBA" id="ARBA00023329"/>
    </source>
</evidence>
<comment type="function">
    <text evidence="18">Receptor for the chemotactic and inflammatory peptide anaphylatoxin C5a. The ligand interacts with at least two sites on the receptor: a high-affinity site on the extracellular N-terminus, and a second site in the transmembrane region which activates downstream signaling events. Receptor activation stimulates chemotaxis, granule enzyme release, intracellular calcium release and superoxide anion production.</text>
</comment>
<evidence type="ECO:0000256" key="6">
    <source>
        <dbReference type="ARBA" id="ARBA00022553"/>
    </source>
</evidence>
<name>A0A851NU22_9GALL</name>
<feature type="transmembrane region" description="Helical" evidence="20">
    <location>
        <begin position="55"/>
        <end position="79"/>
    </location>
</feature>
<feature type="domain" description="G-protein coupled receptors family 1 profile" evidence="21">
    <location>
        <begin position="36"/>
        <end position="286"/>
    </location>
</feature>
<evidence type="ECO:0000313" key="23">
    <source>
        <dbReference type="Proteomes" id="UP000613066"/>
    </source>
</evidence>
<dbReference type="Pfam" id="PF00001">
    <property type="entry name" value="7tm_1"/>
    <property type="match status" value="1"/>
</dbReference>
<evidence type="ECO:0000256" key="1">
    <source>
        <dbReference type="ARBA" id="ARBA00004541"/>
    </source>
</evidence>
<dbReference type="PRINTS" id="PR00237">
    <property type="entry name" value="GPCRRHODOPSN"/>
</dbReference>
<dbReference type="InterPro" id="IPR000826">
    <property type="entry name" value="Formyl_rcpt-rel"/>
</dbReference>
<feature type="transmembrane region" description="Helical" evidence="20">
    <location>
        <begin position="140"/>
        <end position="159"/>
    </location>
</feature>
<feature type="transmembrane region" description="Helical" evidence="20">
    <location>
        <begin position="99"/>
        <end position="119"/>
    </location>
</feature>
<feature type="transmembrane region" description="Helical" evidence="20">
    <location>
        <begin position="189"/>
        <end position="215"/>
    </location>
</feature>
<dbReference type="InterPro" id="IPR000276">
    <property type="entry name" value="GPCR_Rhodpsn"/>
</dbReference>
<evidence type="ECO:0000256" key="11">
    <source>
        <dbReference type="ARBA" id="ARBA00023136"/>
    </source>
</evidence>
<evidence type="ECO:0000313" key="22">
    <source>
        <dbReference type="EMBL" id="NXC45871.1"/>
    </source>
</evidence>
<keyword evidence="23" id="KW-1185">Reference proteome</keyword>
<evidence type="ECO:0000256" key="18">
    <source>
        <dbReference type="ARBA" id="ARBA00045990"/>
    </source>
</evidence>
<gene>
    <name evidence="22" type="primary">C5ar1</name>
    <name evidence="22" type="ORF">PENPIL_R09000</name>
</gene>
<dbReference type="Proteomes" id="UP000613066">
    <property type="component" value="Unassembled WGS sequence"/>
</dbReference>
<evidence type="ECO:0000256" key="4">
    <source>
        <dbReference type="ARBA" id="ARBA00022475"/>
    </source>
</evidence>
<keyword evidence="10 19" id="KW-0297">G-protein coupled receptor</keyword>
<evidence type="ECO:0000256" key="10">
    <source>
        <dbReference type="ARBA" id="ARBA00023040"/>
    </source>
</evidence>
<evidence type="ECO:0000256" key="16">
    <source>
        <dbReference type="ARBA" id="ARBA00025736"/>
    </source>
</evidence>
<feature type="transmembrane region" description="Helical" evidence="20">
    <location>
        <begin position="227"/>
        <end position="252"/>
    </location>
</feature>
<evidence type="ECO:0000256" key="5">
    <source>
        <dbReference type="ARBA" id="ARBA00022500"/>
    </source>
</evidence>
<comment type="similarity">
    <text evidence="16">Belongs to the chemokine-like receptor (CMKLR) family.</text>
</comment>
<keyword evidence="13 19" id="KW-0675">Receptor</keyword>
<dbReference type="PANTHER" id="PTHR24225">
    <property type="entry name" value="CHEMOTACTIC RECEPTOR"/>
    <property type="match status" value="1"/>
</dbReference>
<sequence length="295" mass="31647">DLGNFTFYDDGGFAVPAGQRAVLALYAAIFLLGVIGNGAVIWVSAAQLRRSVNGVWFLHLSLADLLCCLAIPFLAAPLADDHRWALGAFGCKLLPSLTVLNMFASVLLLAAISADRCALVTRPVWSQTRRSPSWARRVCAALWAAAALLTTPSFVFRSIRHDPVSDKATCVFDYAVAGRHRRFAELFAAILRFLFGFLFPFGAVAACYGLLLARVRTKRFARSRRATVLVLAVIVTFFACWLPFHVVGLLLAACPPHSAVFKGAMAADPAATGIAYLNSCLNPIIYVAAGRGGAG</sequence>
<proteinExistence type="inferred from homology"/>
<keyword evidence="9 20" id="KW-1133">Transmembrane helix</keyword>
<dbReference type="PRINTS" id="PR00426">
    <property type="entry name" value="C5ANPHYLTXNR"/>
</dbReference>
<evidence type="ECO:0000256" key="19">
    <source>
        <dbReference type="RuleBase" id="RU000688"/>
    </source>
</evidence>
<dbReference type="GO" id="GO:0005886">
    <property type="term" value="C:plasma membrane"/>
    <property type="evidence" value="ECO:0007669"/>
    <property type="project" value="UniProtKB-SubCell"/>
</dbReference>
<evidence type="ECO:0000256" key="2">
    <source>
        <dbReference type="ARBA" id="ARBA00004651"/>
    </source>
</evidence>
<accession>A0A851NU22</accession>
<dbReference type="Gene3D" id="1.20.1070.10">
    <property type="entry name" value="Rhodopsin 7-helix transmembrane proteins"/>
    <property type="match status" value="1"/>
</dbReference>
<evidence type="ECO:0000256" key="14">
    <source>
        <dbReference type="ARBA" id="ARBA00023224"/>
    </source>
</evidence>
<dbReference type="GO" id="GO:0007200">
    <property type="term" value="P:phospholipase C-activating G protein-coupled receptor signaling pathway"/>
    <property type="evidence" value="ECO:0007669"/>
    <property type="project" value="TreeGrafter"/>
</dbReference>